<evidence type="ECO:0000313" key="11">
    <source>
        <dbReference type="EMBL" id="VEJ21713.1"/>
    </source>
</evidence>
<dbReference type="RefSeq" id="WP_107928779.1">
    <property type="nucleotide sequence ID" value="NZ_LR134516.1"/>
</dbReference>
<keyword evidence="3 8" id="KW-0791">Threonine biosynthesis</keyword>
<keyword evidence="1 8" id="KW-0028">Amino-acid biosynthesis</keyword>
<protein>
    <recommendedName>
        <fullName evidence="8 9">Homoserine kinase</fullName>
        <shortName evidence="8">HK</shortName>
        <shortName evidence="8">HSK</shortName>
        <ecNumber evidence="8 9">2.7.1.39</ecNumber>
    </recommendedName>
</protein>
<comment type="pathway">
    <text evidence="8">Amino-acid biosynthesis; L-threonine biosynthesis; L-threonine from L-aspartate: step 4/5.</text>
</comment>
<dbReference type="CDD" id="cd05153">
    <property type="entry name" value="HomoserineK_II"/>
    <property type="match status" value="1"/>
</dbReference>
<reference evidence="11 12" key="1">
    <citation type="submission" date="2018-12" db="EMBL/GenBank/DDBJ databases">
        <authorList>
            <consortium name="Pathogen Informatics"/>
        </authorList>
    </citation>
    <scope>NUCLEOTIDE SEQUENCE [LARGE SCALE GENOMIC DNA]</scope>
    <source>
        <strain evidence="11 12">NCTC12227</strain>
    </source>
</reference>
<dbReference type="OrthoDB" id="9777460at2"/>
<dbReference type="InterPro" id="IPR005280">
    <property type="entry name" value="Homoserine_kinase_II"/>
</dbReference>
<dbReference type="Pfam" id="PF01636">
    <property type="entry name" value="APH"/>
    <property type="match status" value="1"/>
</dbReference>
<comment type="catalytic activity">
    <reaction evidence="8">
        <text>L-homoserine + ATP = O-phospho-L-homoserine + ADP + H(+)</text>
        <dbReference type="Rhea" id="RHEA:13985"/>
        <dbReference type="ChEBI" id="CHEBI:15378"/>
        <dbReference type="ChEBI" id="CHEBI:30616"/>
        <dbReference type="ChEBI" id="CHEBI:57476"/>
        <dbReference type="ChEBI" id="CHEBI:57590"/>
        <dbReference type="ChEBI" id="CHEBI:456216"/>
        <dbReference type="EC" id="2.7.1.39"/>
    </reaction>
</comment>
<evidence type="ECO:0000256" key="1">
    <source>
        <dbReference type="ARBA" id="ARBA00022605"/>
    </source>
</evidence>
<dbReference type="NCBIfam" id="TIGR00938">
    <property type="entry name" value="thrB_alt"/>
    <property type="match status" value="1"/>
</dbReference>
<dbReference type="EMBL" id="LR134516">
    <property type="protein sequence ID" value="VEJ21713.1"/>
    <property type="molecule type" value="Genomic_DNA"/>
</dbReference>
<dbReference type="SUPFAM" id="SSF56112">
    <property type="entry name" value="Protein kinase-like (PK-like)"/>
    <property type="match status" value="1"/>
</dbReference>
<dbReference type="Gene3D" id="3.90.1200.10">
    <property type="match status" value="1"/>
</dbReference>
<organism evidence="11 12">
    <name type="scientific">Neisseria animaloris</name>
    <dbReference type="NCBI Taxonomy" id="326522"/>
    <lineage>
        <taxon>Bacteria</taxon>
        <taxon>Pseudomonadati</taxon>
        <taxon>Pseudomonadota</taxon>
        <taxon>Betaproteobacteria</taxon>
        <taxon>Neisseriales</taxon>
        <taxon>Neisseriaceae</taxon>
        <taxon>Neisseria</taxon>
    </lineage>
</organism>
<dbReference type="HAMAP" id="MF_00301">
    <property type="entry name" value="Homoser_kinase_2"/>
    <property type="match status" value="1"/>
</dbReference>
<dbReference type="Gene3D" id="3.30.200.20">
    <property type="entry name" value="Phosphorylase Kinase, domain 1"/>
    <property type="match status" value="1"/>
</dbReference>
<dbReference type="Proteomes" id="UP000268229">
    <property type="component" value="Chromosome"/>
</dbReference>
<evidence type="ECO:0000259" key="10">
    <source>
        <dbReference type="Pfam" id="PF01636"/>
    </source>
</evidence>
<dbReference type="InterPro" id="IPR050249">
    <property type="entry name" value="Pseudomonas-type_ThrB"/>
</dbReference>
<keyword evidence="5 8" id="KW-0418">Kinase</keyword>
<dbReference type="NCBIfam" id="NF003558">
    <property type="entry name" value="PRK05231.1"/>
    <property type="match status" value="1"/>
</dbReference>
<evidence type="ECO:0000256" key="6">
    <source>
        <dbReference type="ARBA" id="ARBA00022840"/>
    </source>
</evidence>
<evidence type="ECO:0000313" key="12">
    <source>
        <dbReference type="Proteomes" id="UP000268229"/>
    </source>
</evidence>
<dbReference type="EC" id="2.7.1.39" evidence="8 9"/>
<gene>
    <name evidence="8 11" type="primary">thrB</name>
    <name evidence="11" type="ORF">NCTC12227_01468</name>
</gene>
<dbReference type="STRING" id="326522.BWD08_09105"/>
<dbReference type="PANTHER" id="PTHR21064:SF6">
    <property type="entry name" value="AMINOGLYCOSIDE PHOSPHOTRANSFERASE DOMAIN-CONTAINING PROTEIN"/>
    <property type="match status" value="1"/>
</dbReference>
<dbReference type="PANTHER" id="PTHR21064">
    <property type="entry name" value="AMINOGLYCOSIDE PHOSPHOTRANSFERASE DOMAIN-CONTAINING PROTEIN-RELATED"/>
    <property type="match status" value="1"/>
</dbReference>
<evidence type="ECO:0000256" key="9">
    <source>
        <dbReference type="NCBIfam" id="TIGR00938"/>
    </source>
</evidence>
<dbReference type="KEGG" id="nani:NCTC12227_01468"/>
<sequence>MSVYTSISNDELHQFLMEYDLGNFVSLQGIAQGITNSNYFLTTTAGRFVLTVFEVLKQEELAFFLLLKQHLSDNGVACPSPISRKDGRFDSTLAGKPACIVTRLKGSDTSWPTENQCFHTGGMLAKMHLAGQSFPLQMDNPRYSKWWHEAYVKLLPLLDKDDAILLENEIAYLDNNPDDHLPSGIIHADLFKDNVLLDGDQVAGFIDFYYACNGNFMYDLAIAVNDWARTADNKLDPILEKSFIAGYESVRPLSNDEKDYYPIAQRAGCIRFWVSRLLDFHFPQKGEITFIKDPNTFRNLLLSLR</sequence>
<keyword evidence="4 8" id="KW-0547">Nucleotide-binding</keyword>
<dbReference type="AlphaFoldDB" id="A0A448UCU6"/>
<name>A0A448UCU6_9NEIS</name>
<dbReference type="InterPro" id="IPR011009">
    <property type="entry name" value="Kinase-like_dom_sf"/>
</dbReference>
<dbReference type="InterPro" id="IPR002575">
    <property type="entry name" value="Aminoglycoside_PTrfase"/>
</dbReference>
<accession>A0A448UCU6</accession>
<dbReference type="GO" id="GO:0005524">
    <property type="term" value="F:ATP binding"/>
    <property type="evidence" value="ECO:0007669"/>
    <property type="project" value="UniProtKB-KW"/>
</dbReference>
<evidence type="ECO:0000256" key="8">
    <source>
        <dbReference type="HAMAP-Rule" id="MF_00301"/>
    </source>
</evidence>
<keyword evidence="6 8" id="KW-0067">ATP-binding</keyword>
<evidence type="ECO:0000256" key="2">
    <source>
        <dbReference type="ARBA" id="ARBA00022679"/>
    </source>
</evidence>
<evidence type="ECO:0000256" key="7">
    <source>
        <dbReference type="ARBA" id="ARBA00038240"/>
    </source>
</evidence>
<evidence type="ECO:0000256" key="5">
    <source>
        <dbReference type="ARBA" id="ARBA00022777"/>
    </source>
</evidence>
<dbReference type="GO" id="GO:0009088">
    <property type="term" value="P:threonine biosynthetic process"/>
    <property type="evidence" value="ECO:0007669"/>
    <property type="project" value="UniProtKB-UniRule"/>
</dbReference>
<evidence type="ECO:0000256" key="3">
    <source>
        <dbReference type="ARBA" id="ARBA00022697"/>
    </source>
</evidence>
<dbReference type="GO" id="GO:0004413">
    <property type="term" value="F:homoserine kinase activity"/>
    <property type="evidence" value="ECO:0007669"/>
    <property type="project" value="UniProtKB-UniRule"/>
</dbReference>
<proteinExistence type="inferred from homology"/>
<evidence type="ECO:0000256" key="4">
    <source>
        <dbReference type="ARBA" id="ARBA00022741"/>
    </source>
</evidence>
<comment type="similarity">
    <text evidence="7 8">Belongs to the pseudomonas-type ThrB family.</text>
</comment>
<feature type="domain" description="Aminoglycoside phosphotransferase" evidence="10">
    <location>
        <begin position="27"/>
        <end position="253"/>
    </location>
</feature>
<keyword evidence="12" id="KW-1185">Reference proteome</keyword>
<dbReference type="UniPathway" id="UPA00050">
    <property type="reaction ID" value="UER00064"/>
</dbReference>
<keyword evidence="2 8" id="KW-0808">Transferase</keyword>